<protein>
    <submittedName>
        <fullName evidence="1">Uncharacterized protein</fullName>
    </submittedName>
</protein>
<sequence length="311" mass="34219">MEDWTLLDSFGSQRSFSTDINARAFDDYDPPPSLRSGVPSPVFDTTAPHRSLTWSVALGYHPSLAAAGTDWLNVMNFPTLFTLPAMSRPIDSDVLHRFSPAPTLPPLLGGELVSSPKCIVQGFATLPEEDSSEPHSSFVLHACSHEAMPAATHCARVLEHDNFGTSRSVPLTNAGAVVRKYTAKSQRRPSSTVLVIYEPGYRLARGNLGIRDIVEYDQVAFPRKTFKQKASFRLEVDGYKSYASQLNVNVKGGPPSRGRLAEVTIKFMKQFIAKCDEDGKPFPYKLDDLILTSIELVSEASVQPSFVVQIL</sequence>
<reference evidence="1 2" key="1">
    <citation type="journal article" date="2015" name="Sci. Rep.">
        <title>Chromosome-level genome map provides insights into diverse defense mechanisms in the medicinal fungus Ganoderma sinense.</title>
        <authorList>
            <person name="Zhu Y."/>
            <person name="Xu J."/>
            <person name="Sun C."/>
            <person name="Zhou S."/>
            <person name="Xu H."/>
            <person name="Nelson D.R."/>
            <person name="Qian J."/>
            <person name="Song J."/>
            <person name="Luo H."/>
            <person name="Xiang L."/>
            <person name="Li Y."/>
            <person name="Xu Z."/>
            <person name="Ji A."/>
            <person name="Wang L."/>
            <person name="Lu S."/>
            <person name="Hayward A."/>
            <person name="Sun W."/>
            <person name="Li X."/>
            <person name="Schwartz D.C."/>
            <person name="Wang Y."/>
            <person name="Chen S."/>
        </authorList>
    </citation>
    <scope>NUCLEOTIDE SEQUENCE [LARGE SCALE GENOMIC DNA]</scope>
    <source>
        <strain evidence="1 2">ZZ0214-1</strain>
    </source>
</reference>
<dbReference type="EMBL" id="AYKW01000034">
    <property type="protein sequence ID" value="PIL26948.1"/>
    <property type="molecule type" value="Genomic_DNA"/>
</dbReference>
<dbReference type="Proteomes" id="UP000230002">
    <property type="component" value="Unassembled WGS sequence"/>
</dbReference>
<gene>
    <name evidence="1" type="ORF">GSI_10086</name>
</gene>
<name>A0A2G8S067_9APHY</name>
<evidence type="ECO:0000313" key="1">
    <source>
        <dbReference type="EMBL" id="PIL26948.1"/>
    </source>
</evidence>
<keyword evidence="2" id="KW-1185">Reference proteome</keyword>
<dbReference type="OrthoDB" id="10584249at2759"/>
<accession>A0A2G8S067</accession>
<comment type="caution">
    <text evidence="1">The sequence shown here is derived from an EMBL/GenBank/DDBJ whole genome shotgun (WGS) entry which is preliminary data.</text>
</comment>
<organism evidence="1 2">
    <name type="scientific">Ganoderma sinense ZZ0214-1</name>
    <dbReference type="NCBI Taxonomy" id="1077348"/>
    <lineage>
        <taxon>Eukaryota</taxon>
        <taxon>Fungi</taxon>
        <taxon>Dikarya</taxon>
        <taxon>Basidiomycota</taxon>
        <taxon>Agaricomycotina</taxon>
        <taxon>Agaricomycetes</taxon>
        <taxon>Polyporales</taxon>
        <taxon>Polyporaceae</taxon>
        <taxon>Ganoderma</taxon>
    </lineage>
</organism>
<evidence type="ECO:0000313" key="2">
    <source>
        <dbReference type="Proteomes" id="UP000230002"/>
    </source>
</evidence>
<proteinExistence type="predicted"/>
<dbReference type="AlphaFoldDB" id="A0A2G8S067"/>